<gene>
    <name evidence="8" type="primary">Gpl_0</name>
    <name evidence="8" type="ORF">g.3104</name>
</gene>
<keyword evidence="5" id="KW-0720">Serine protease</keyword>
<dbReference type="GO" id="GO:0005615">
    <property type="term" value="C:extracellular space"/>
    <property type="evidence" value="ECO:0007669"/>
    <property type="project" value="TreeGrafter"/>
</dbReference>
<keyword evidence="6" id="KW-1015">Disulfide bond</keyword>
<evidence type="ECO:0000256" key="4">
    <source>
        <dbReference type="ARBA" id="ARBA00022801"/>
    </source>
</evidence>
<dbReference type="EMBL" id="GBXI01009478">
    <property type="protein sequence ID" value="JAD04814.1"/>
    <property type="molecule type" value="Transcribed_RNA"/>
</dbReference>
<dbReference type="GO" id="GO:0006508">
    <property type="term" value="P:proteolysis"/>
    <property type="evidence" value="ECO:0007669"/>
    <property type="project" value="UniProtKB-KW"/>
</dbReference>
<evidence type="ECO:0000256" key="3">
    <source>
        <dbReference type="ARBA" id="ARBA00022670"/>
    </source>
</evidence>
<reference evidence="8" key="1">
    <citation type="submission" date="2014-11" db="EMBL/GenBank/DDBJ databases">
        <authorList>
            <person name="Geib S."/>
        </authorList>
    </citation>
    <scope>NUCLEOTIDE SEQUENCE</scope>
</reference>
<proteinExistence type="predicted"/>
<dbReference type="PANTHER" id="PTHR24264">
    <property type="entry name" value="TRYPSIN-RELATED"/>
    <property type="match status" value="1"/>
</dbReference>
<dbReference type="CDD" id="cd00190">
    <property type="entry name" value="Tryp_SPc"/>
    <property type="match status" value="1"/>
</dbReference>
<dbReference type="PANTHER" id="PTHR24264:SF65">
    <property type="entry name" value="SRCR DOMAIN-CONTAINING PROTEIN"/>
    <property type="match status" value="1"/>
</dbReference>
<keyword evidence="3" id="KW-0645">Protease</keyword>
<evidence type="ECO:0000256" key="1">
    <source>
        <dbReference type="ARBA" id="ARBA00004613"/>
    </source>
</evidence>
<dbReference type="SMART" id="SM00020">
    <property type="entry name" value="Tryp_SPc"/>
    <property type="match status" value="1"/>
</dbReference>
<dbReference type="PROSITE" id="PS50240">
    <property type="entry name" value="TRYPSIN_DOM"/>
    <property type="match status" value="1"/>
</dbReference>
<name>A0A0A1X0J3_ZEUCU</name>
<feature type="domain" description="Peptidase S1" evidence="7">
    <location>
        <begin position="49"/>
        <end position="285"/>
    </location>
</feature>
<evidence type="ECO:0000313" key="8">
    <source>
        <dbReference type="EMBL" id="JAD04814.1"/>
    </source>
</evidence>
<dbReference type="AlphaFoldDB" id="A0A0A1X0J3"/>
<dbReference type="PRINTS" id="PR00722">
    <property type="entry name" value="CHYMOTRYPSIN"/>
</dbReference>
<reference evidence="8" key="2">
    <citation type="journal article" date="2015" name="Gigascience">
        <title>Reconstructing a comprehensive transcriptome assembly of a white-pupal translocated strain of the pest fruit fly Bactrocera cucurbitae.</title>
        <authorList>
            <person name="Sim S.B."/>
            <person name="Calla B."/>
            <person name="Hall B."/>
            <person name="DeRego T."/>
            <person name="Geib S.M."/>
        </authorList>
    </citation>
    <scope>NUCLEOTIDE SEQUENCE</scope>
</reference>
<evidence type="ECO:0000256" key="5">
    <source>
        <dbReference type="ARBA" id="ARBA00022825"/>
    </source>
</evidence>
<dbReference type="InterPro" id="IPR050127">
    <property type="entry name" value="Serine_Proteases_S1"/>
</dbReference>
<dbReference type="PROSITE" id="PS00134">
    <property type="entry name" value="TRYPSIN_HIS"/>
    <property type="match status" value="1"/>
</dbReference>
<dbReference type="GO" id="GO:0004252">
    <property type="term" value="F:serine-type endopeptidase activity"/>
    <property type="evidence" value="ECO:0007669"/>
    <property type="project" value="InterPro"/>
</dbReference>
<dbReference type="InterPro" id="IPR043504">
    <property type="entry name" value="Peptidase_S1_PA_chymotrypsin"/>
</dbReference>
<dbReference type="SUPFAM" id="SSF50494">
    <property type="entry name" value="Trypsin-like serine proteases"/>
    <property type="match status" value="1"/>
</dbReference>
<keyword evidence="4" id="KW-0378">Hydrolase</keyword>
<evidence type="ECO:0000256" key="2">
    <source>
        <dbReference type="ARBA" id="ARBA00022525"/>
    </source>
</evidence>
<evidence type="ECO:0000256" key="6">
    <source>
        <dbReference type="ARBA" id="ARBA00023157"/>
    </source>
</evidence>
<dbReference type="Pfam" id="PF00089">
    <property type="entry name" value="Trypsin"/>
    <property type="match status" value="1"/>
</dbReference>
<dbReference type="InterPro" id="IPR018114">
    <property type="entry name" value="TRYPSIN_HIS"/>
</dbReference>
<accession>A0A0A1X0J3</accession>
<dbReference type="InterPro" id="IPR001254">
    <property type="entry name" value="Trypsin_dom"/>
</dbReference>
<dbReference type="Gene3D" id="2.40.10.10">
    <property type="entry name" value="Trypsin-like serine proteases"/>
    <property type="match status" value="1"/>
</dbReference>
<organism evidence="8">
    <name type="scientific">Zeugodacus cucurbitae</name>
    <name type="common">Melon fruit fly</name>
    <name type="synonym">Bactrocera cucurbitae</name>
    <dbReference type="NCBI Taxonomy" id="28588"/>
    <lineage>
        <taxon>Eukaryota</taxon>
        <taxon>Metazoa</taxon>
        <taxon>Ecdysozoa</taxon>
        <taxon>Arthropoda</taxon>
        <taxon>Hexapoda</taxon>
        <taxon>Insecta</taxon>
        <taxon>Pterygota</taxon>
        <taxon>Neoptera</taxon>
        <taxon>Endopterygota</taxon>
        <taxon>Diptera</taxon>
        <taxon>Brachycera</taxon>
        <taxon>Muscomorpha</taxon>
        <taxon>Tephritoidea</taxon>
        <taxon>Tephritidae</taxon>
        <taxon>Zeugodacus</taxon>
        <taxon>Zeugodacus</taxon>
    </lineage>
</organism>
<comment type="subcellular location">
    <subcellularLocation>
        <location evidence="1">Secreted</location>
    </subcellularLocation>
</comment>
<keyword evidence="2" id="KW-0964">Secreted</keyword>
<evidence type="ECO:0000259" key="7">
    <source>
        <dbReference type="PROSITE" id="PS50240"/>
    </source>
</evidence>
<feature type="non-terminal residue" evidence="8">
    <location>
        <position position="1"/>
    </location>
</feature>
<dbReference type="InterPro" id="IPR009003">
    <property type="entry name" value="Peptidase_S1_PA"/>
</dbReference>
<sequence>SIKLSAISCVYNFKLFIMAVRCSLILAFVLFCQHALSFTPTENLVCGRVVGGTAAAAQAAPYIVSFQQKGVHYCAGSILNTRWVLTAAHCLTSKTQVLSSELIAGSNNVNGAGSTTQKVAIKSYVMHDLYTGGIAPYDIGLVYTATAFSWTNAVKAISLPSSGVVPTGNADLYGWGSISTTSVPSYPSVLQVAKNIPIISESACVTALGSKGLDVHSTNICTGPLTGGVGICTSDSGGPLVQSQNGKTILIGIVSWGKLPCGQPNSPSVYVQVSDFISWISSHQKS</sequence>
<protein>
    <submittedName>
        <fullName evidence="8">Lectizyme</fullName>
    </submittedName>
</protein>
<dbReference type="InterPro" id="IPR001314">
    <property type="entry name" value="Peptidase_S1A"/>
</dbReference>
<dbReference type="FunFam" id="2.40.10.10:FF:000068">
    <property type="entry name" value="transmembrane protease serine 2"/>
    <property type="match status" value="1"/>
</dbReference>